<organism evidence="2 3">
    <name type="scientific">Corynespora cassiicola Philippines</name>
    <dbReference type="NCBI Taxonomy" id="1448308"/>
    <lineage>
        <taxon>Eukaryota</taxon>
        <taxon>Fungi</taxon>
        <taxon>Dikarya</taxon>
        <taxon>Ascomycota</taxon>
        <taxon>Pezizomycotina</taxon>
        <taxon>Dothideomycetes</taxon>
        <taxon>Pleosporomycetidae</taxon>
        <taxon>Pleosporales</taxon>
        <taxon>Corynesporascaceae</taxon>
        <taxon>Corynespora</taxon>
    </lineage>
</organism>
<evidence type="ECO:0000313" key="2">
    <source>
        <dbReference type="EMBL" id="PSN63041.1"/>
    </source>
</evidence>
<dbReference type="AlphaFoldDB" id="A0A2T2NC57"/>
<gene>
    <name evidence="2" type="ORF">BS50DRAFT_591254</name>
</gene>
<accession>A0A2T2NC57</accession>
<evidence type="ECO:0000313" key="3">
    <source>
        <dbReference type="Proteomes" id="UP000240883"/>
    </source>
</evidence>
<keyword evidence="3" id="KW-1185">Reference proteome</keyword>
<proteinExistence type="predicted"/>
<feature type="signal peptide" evidence="1">
    <location>
        <begin position="1"/>
        <end position="20"/>
    </location>
</feature>
<keyword evidence="1" id="KW-0732">Signal</keyword>
<sequence length="197" mass="21753">MHFTAPALATLAALSGITTAVDIRNFFETGCRGGYFHFRDINSRVCALAIRDNGTRGCPSARFDFVSPNNQRAIGWQGDPRGPNRCHVARTNQSVGRNRQTCIQINPSIGQYAGTSWAGANLKRDEVMEPCTERALPTAVVLNDGHLYNTEGMEQEELEVLMDLAVEGTESGDLPEFYAKFEGDVEGVERRWLEIQG</sequence>
<evidence type="ECO:0008006" key="4">
    <source>
        <dbReference type="Google" id="ProtNLM"/>
    </source>
</evidence>
<evidence type="ECO:0000256" key="1">
    <source>
        <dbReference type="SAM" id="SignalP"/>
    </source>
</evidence>
<dbReference type="Proteomes" id="UP000240883">
    <property type="component" value="Unassembled WGS sequence"/>
</dbReference>
<feature type="chain" id="PRO_5015393660" description="Ecp2 effector protein domain-containing protein" evidence="1">
    <location>
        <begin position="21"/>
        <end position="197"/>
    </location>
</feature>
<protein>
    <recommendedName>
        <fullName evidence="4">Ecp2 effector protein domain-containing protein</fullName>
    </recommendedName>
</protein>
<dbReference type="EMBL" id="KZ678140">
    <property type="protein sequence ID" value="PSN63041.1"/>
    <property type="molecule type" value="Genomic_DNA"/>
</dbReference>
<name>A0A2T2NC57_CORCC</name>
<dbReference type="OrthoDB" id="3791760at2759"/>
<reference evidence="2 3" key="1">
    <citation type="journal article" date="2018" name="Front. Microbiol.">
        <title>Genome-Wide Analysis of Corynespora cassiicola Leaf Fall Disease Putative Effectors.</title>
        <authorList>
            <person name="Lopez D."/>
            <person name="Ribeiro S."/>
            <person name="Label P."/>
            <person name="Fumanal B."/>
            <person name="Venisse J.S."/>
            <person name="Kohler A."/>
            <person name="de Oliveira R.R."/>
            <person name="Labutti K."/>
            <person name="Lipzen A."/>
            <person name="Lail K."/>
            <person name="Bauer D."/>
            <person name="Ohm R.A."/>
            <person name="Barry K.W."/>
            <person name="Spatafora J."/>
            <person name="Grigoriev I.V."/>
            <person name="Martin F.M."/>
            <person name="Pujade-Renaud V."/>
        </authorList>
    </citation>
    <scope>NUCLEOTIDE SEQUENCE [LARGE SCALE GENOMIC DNA]</scope>
    <source>
        <strain evidence="2 3">Philippines</strain>
    </source>
</reference>